<evidence type="ECO:0000256" key="5">
    <source>
        <dbReference type="ARBA" id="ARBA00023242"/>
    </source>
</evidence>
<dbReference type="PANTHER" id="PTHR46481">
    <property type="entry name" value="ZINC FINGER BED DOMAIN-CONTAINING PROTEIN 4"/>
    <property type="match status" value="1"/>
</dbReference>
<evidence type="ECO:0000256" key="1">
    <source>
        <dbReference type="ARBA" id="ARBA00004123"/>
    </source>
</evidence>
<evidence type="ECO:0000256" key="3">
    <source>
        <dbReference type="ARBA" id="ARBA00022771"/>
    </source>
</evidence>
<dbReference type="AlphaFoldDB" id="A0A0L6USS4"/>
<evidence type="ECO:0000256" key="4">
    <source>
        <dbReference type="ARBA" id="ARBA00022833"/>
    </source>
</evidence>
<dbReference type="InterPro" id="IPR052035">
    <property type="entry name" value="ZnF_BED_domain_contain"/>
</dbReference>
<reference evidence="6 7" key="1">
    <citation type="submission" date="2015-08" db="EMBL/GenBank/DDBJ databases">
        <title>Next Generation Sequencing and Analysis of the Genome of Puccinia sorghi L Schw, the Causal Agent of Maize Common Rust.</title>
        <authorList>
            <person name="Rochi L."/>
            <person name="Burguener G."/>
            <person name="Darino M."/>
            <person name="Turjanski A."/>
            <person name="Kreff E."/>
            <person name="Dieguez M.J."/>
            <person name="Sacco F."/>
        </authorList>
    </citation>
    <scope>NUCLEOTIDE SEQUENCE [LARGE SCALE GENOMIC DNA]</scope>
    <source>
        <strain evidence="6 7">RO10H11247</strain>
    </source>
</reference>
<keyword evidence="4" id="KW-0862">Zinc</keyword>
<name>A0A0L6USS4_9BASI</name>
<dbReference type="GO" id="GO:0005634">
    <property type="term" value="C:nucleus"/>
    <property type="evidence" value="ECO:0007669"/>
    <property type="project" value="UniProtKB-SubCell"/>
</dbReference>
<proteinExistence type="predicted"/>
<evidence type="ECO:0000256" key="2">
    <source>
        <dbReference type="ARBA" id="ARBA00022723"/>
    </source>
</evidence>
<comment type="subcellular location">
    <subcellularLocation>
        <location evidence="1">Nucleus</location>
    </subcellularLocation>
</comment>
<dbReference type="InterPro" id="IPR012337">
    <property type="entry name" value="RNaseH-like_sf"/>
</dbReference>
<dbReference type="SUPFAM" id="SSF53098">
    <property type="entry name" value="Ribonuclease H-like"/>
    <property type="match status" value="1"/>
</dbReference>
<dbReference type="EMBL" id="LAVV01009068">
    <property type="protein sequence ID" value="KNZ51292.1"/>
    <property type="molecule type" value="Genomic_DNA"/>
</dbReference>
<dbReference type="GO" id="GO:0008270">
    <property type="term" value="F:zinc ion binding"/>
    <property type="evidence" value="ECO:0007669"/>
    <property type="project" value="UniProtKB-KW"/>
</dbReference>
<comment type="caution">
    <text evidence="6">The sequence shown here is derived from an EMBL/GenBank/DDBJ whole genome shotgun (WGS) entry which is preliminary data.</text>
</comment>
<gene>
    <name evidence="6" type="ORF">VP01_4009g2</name>
</gene>
<accession>A0A0L6USS4</accession>
<sequence length="283" mass="32244">MALSQSSGKESGSSLPRMLILDVKTRWNSTYDMLNRTLQLRAICTTYCGSRGEESKYSLHKNKWDKIDQMTTFLSPLNDVTKILCCLKYPMLINHQMISKLKKYLVLALEKPAPLCAMILDPRIKLKHFKKNLEFLSEQGISTLTMDVALRSFKFEANNKKEPTLSIIEANIGEATISKDLNAKINQYIVELNKKSLTNIITYCSQHKKMYPSLFLMAQIFSSSKTIIGYQQHSLNASSINHLFCVKNVYQKYQEMMDISSIILPNSNVPGSNDEYESENAVV</sequence>
<dbReference type="Proteomes" id="UP000037035">
    <property type="component" value="Unassembled WGS sequence"/>
</dbReference>
<dbReference type="PANTHER" id="PTHR46481:SF10">
    <property type="entry name" value="ZINC FINGER BED DOMAIN-CONTAINING PROTEIN 39"/>
    <property type="match status" value="1"/>
</dbReference>
<dbReference type="OrthoDB" id="3172935at2759"/>
<evidence type="ECO:0000313" key="7">
    <source>
        <dbReference type="Proteomes" id="UP000037035"/>
    </source>
</evidence>
<evidence type="ECO:0000313" key="6">
    <source>
        <dbReference type="EMBL" id="KNZ51292.1"/>
    </source>
</evidence>
<evidence type="ECO:0008006" key="8">
    <source>
        <dbReference type="Google" id="ProtNLM"/>
    </source>
</evidence>
<keyword evidence="5" id="KW-0539">Nucleus</keyword>
<organism evidence="6 7">
    <name type="scientific">Puccinia sorghi</name>
    <dbReference type="NCBI Taxonomy" id="27349"/>
    <lineage>
        <taxon>Eukaryota</taxon>
        <taxon>Fungi</taxon>
        <taxon>Dikarya</taxon>
        <taxon>Basidiomycota</taxon>
        <taxon>Pucciniomycotina</taxon>
        <taxon>Pucciniomycetes</taxon>
        <taxon>Pucciniales</taxon>
        <taxon>Pucciniaceae</taxon>
        <taxon>Puccinia</taxon>
    </lineage>
</organism>
<keyword evidence="7" id="KW-1185">Reference proteome</keyword>
<protein>
    <recommendedName>
        <fullName evidence="8">HAT C-terminal dimerisation domain-containing protein</fullName>
    </recommendedName>
</protein>
<keyword evidence="3" id="KW-0863">Zinc-finger</keyword>
<keyword evidence="2" id="KW-0479">Metal-binding</keyword>
<dbReference type="VEuPathDB" id="FungiDB:VP01_4009g2"/>